<dbReference type="InterPro" id="IPR003598">
    <property type="entry name" value="Ig_sub2"/>
</dbReference>
<dbReference type="OrthoDB" id="6107607at2759"/>
<dbReference type="InterPro" id="IPR007110">
    <property type="entry name" value="Ig-like_dom"/>
</dbReference>
<accession>A0A8T2K8U0</accession>
<dbReference type="Pfam" id="PF00041">
    <property type="entry name" value="fn3"/>
    <property type="match status" value="2"/>
</dbReference>
<dbReference type="InterPro" id="IPR013783">
    <property type="entry name" value="Ig-like_fold"/>
</dbReference>
<proteinExistence type="inferred from homology"/>
<keyword evidence="3" id="KW-0130">Cell adhesion</keyword>
<sequence>MPAKAPIKKSPAAKTAPAKAQTDSAVVAEPVQDPPASIPVEAPTPAPEPTPEPAPEVTATHSTPSSQEDPVPEPAPDTPVSPTESEKAPEVIEPPPPEPEAPKEDPPSEPTNLTVEEIDDTSISLKWKAPEKEGTAPLDGYLVEYQKEGSQEWIAVNKEPSVSTRYKIQNLTTGDKISVCVKAVSKAGSSAPTALENFVQIREIVDRPKISLPRHLRQTFVKHVGEAVNLVIPFQGKPRPQVHWTKNGQPLDPKHASVRNTESDTILFIRTAERKDSGTYELTVQIDSLEDKAKIEIKVAERPGPPKSIKLLDVWGFNAALEWTPPLDDGNSEITGYTIQKADKKTGEWFTVHEHYRQVNCTVSDLIMGNSYYFRVFSENLCGLSEKAAVTKDFASIKKSGISYKPPVYEDRNFAEAPKFTQLLSDRTTTTGYSTKLFCCVRGSPKPKIVWMKNQMEIREDPKFRCLVNQGVCSLEIRKPCPFDGGVYTCKAINSLGEATVDCRLDVKVPQ</sequence>
<keyword evidence="4" id="KW-0514">Muscle protein</keyword>
<name>A0A8T2K8U0_9PIPI</name>
<dbReference type="CDD" id="cd00063">
    <property type="entry name" value="FN3"/>
    <property type="match status" value="2"/>
</dbReference>
<feature type="domain" description="Fibronectin type-III" evidence="12">
    <location>
        <begin position="109"/>
        <end position="204"/>
    </location>
</feature>
<dbReference type="FunFam" id="2.60.40.10:FF:000557">
    <property type="entry name" value="Myosin binding protein Ha"/>
    <property type="match status" value="1"/>
</dbReference>
<keyword evidence="1" id="KW-0787">Thick filament</keyword>
<reference evidence="13" key="1">
    <citation type="thesis" date="2020" institute="ProQuest LLC" country="789 East Eisenhower Parkway, Ann Arbor, MI, USA">
        <title>Comparative Genomics and Chromosome Evolution.</title>
        <authorList>
            <person name="Mudd A.B."/>
        </authorList>
    </citation>
    <scope>NUCLEOTIDE SEQUENCE</scope>
    <source>
        <strain evidence="13">Female2</strain>
        <tissue evidence="13">Blood</tissue>
    </source>
</reference>
<evidence type="ECO:0000256" key="2">
    <source>
        <dbReference type="ARBA" id="ARBA00022737"/>
    </source>
</evidence>
<evidence type="ECO:0000259" key="12">
    <source>
        <dbReference type="PROSITE" id="PS50853"/>
    </source>
</evidence>
<dbReference type="GO" id="GO:0007155">
    <property type="term" value="P:cell adhesion"/>
    <property type="evidence" value="ECO:0007669"/>
    <property type="project" value="UniProtKB-KW"/>
</dbReference>
<dbReference type="InterPro" id="IPR003961">
    <property type="entry name" value="FN3_dom"/>
</dbReference>
<dbReference type="PRINTS" id="PR00014">
    <property type="entry name" value="FNTYPEIII"/>
</dbReference>
<dbReference type="InterPro" id="IPR003599">
    <property type="entry name" value="Ig_sub"/>
</dbReference>
<dbReference type="Gene3D" id="2.60.40.10">
    <property type="entry name" value="Immunoglobulins"/>
    <property type="match status" value="4"/>
</dbReference>
<evidence type="ECO:0000259" key="11">
    <source>
        <dbReference type="PROSITE" id="PS50835"/>
    </source>
</evidence>
<dbReference type="EMBL" id="JAACNH010000002">
    <property type="protein sequence ID" value="KAG8451001.1"/>
    <property type="molecule type" value="Genomic_DNA"/>
</dbReference>
<evidence type="ECO:0000256" key="8">
    <source>
        <dbReference type="ARBA" id="ARBA00071968"/>
    </source>
</evidence>
<feature type="domain" description="Fibronectin type-III" evidence="12">
    <location>
        <begin position="305"/>
        <end position="400"/>
    </location>
</feature>
<dbReference type="FunFam" id="2.60.40.10:FF:000062">
    <property type="entry name" value="Myosin-binding protein C, slow type"/>
    <property type="match status" value="1"/>
</dbReference>
<dbReference type="GO" id="GO:0032982">
    <property type="term" value="C:myosin filament"/>
    <property type="evidence" value="ECO:0007669"/>
    <property type="project" value="UniProtKB-KW"/>
</dbReference>
<organism evidence="13 14">
    <name type="scientific">Hymenochirus boettgeri</name>
    <name type="common">Congo dwarf clawed frog</name>
    <dbReference type="NCBI Taxonomy" id="247094"/>
    <lineage>
        <taxon>Eukaryota</taxon>
        <taxon>Metazoa</taxon>
        <taxon>Chordata</taxon>
        <taxon>Craniata</taxon>
        <taxon>Vertebrata</taxon>
        <taxon>Euteleostomi</taxon>
        <taxon>Amphibia</taxon>
        <taxon>Batrachia</taxon>
        <taxon>Anura</taxon>
        <taxon>Pipoidea</taxon>
        <taxon>Pipidae</taxon>
        <taxon>Pipinae</taxon>
        <taxon>Hymenochirus</taxon>
    </lineage>
</organism>
<evidence type="ECO:0000256" key="1">
    <source>
        <dbReference type="ARBA" id="ARBA00022433"/>
    </source>
</evidence>
<evidence type="ECO:0000256" key="6">
    <source>
        <dbReference type="ARBA" id="ARBA00038352"/>
    </source>
</evidence>
<keyword evidence="2" id="KW-0677">Repeat</keyword>
<evidence type="ECO:0000313" key="14">
    <source>
        <dbReference type="Proteomes" id="UP000812440"/>
    </source>
</evidence>
<dbReference type="SUPFAM" id="SSF48726">
    <property type="entry name" value="Immunoglobulin"/>
    <property type="match status" value="2"/>
</dbReference>
<evidence type="ECO:0000256" key="7">
    <source>
        <dbReference type="ARBA" id="ARBA00060255"/>
    </source>
</evidence>
<dbReference type="CDD" id="cd05748">
    <property type="entry name" value="Ig_Titin_like"/>
    <property type="match status" value="1"/>
</dbReference>
<dbReference type="SUPFAM" id="SSF49265">
    <property type="entry name" value="Fibronectin type III"/>
    <property type="match status" value="1"/>
</dbReference>
<dbReference type="PANTHER" id="PTHR13817:SF49">
    <property type="entry name" value="MYOSIN-BINDING PROTEIN H"/>
    <property type="match status" value="1"/>
</dbReference>
<evidence type="ECO:0000313" key="13">
    <source>
        <dbReference type="EMBL" id="KAG8451001.1"/>
    </source>
</evidence>
<dbReference type="AlphaFoldDB" id="A0A8T2K8U0"/>
<comment type="function">
    <text evidence="7">Binds to myosin; probably involved in interaction with thick myofilaments in the A-band.</text>
</comment>
<dbReference type="PROSITE" id="PS50835">
    <property type="entry name" value="IG_LIKE"/>
    <property type="match status" value="2"/>
</dbReference>
<feature type="compositionally biased region" description="Low complexity" evidence="10">
    <location>
        <begin position="1"/>
        <end position="20"/>
    </location>
</feature>
<dbReference type="InterPro" id="IPR036116">
    <property type="entry name" value="FN3_sf"/>
</dbReference>
<keyword evidence="14" id="KW-1185">Reference proteome</keyword>
<dbReference type="Proteomes" id="UP000812440">
    <property type="component" value="Chromosome 2"/>
</dbReference>
<evidence type="ECO:0000256" key="10">
    <source>
        <dbReference type="SAM" id="MobiDB-lite"/>
    </source>
</evidence>
<feature type="region of interest" description="Disordered" evidence="10">
    <location>
        <begin position="1"/>
        <end position="127"/>
    </location>
</feature>
<comment type="caution">
    <text evidence="13">The sequence shown here is derived from an EMBL/GenBank/DDBJ whole genome shotgun (WGS) entry which is preliminary data.</text>
</comment>
<dbReference type="FunFam" id="2.60.40.10:FF:000031">
    <property type="entry name" value="Myosin-binding protein C, slow type"/>
    <property type="match status" value="1"/>
</dbReference>
<dbReference type="FunFam" id="2.60.40.10:FF:000225">
    <property type="entry name" value="Myosin-binding protein C, cardiac-type"/>
    <property type="match status" value="1"/>
</dbReference>
<dbReference type="SMART" id="SM00409">
    <property type="entry name" value="IG"/>
    <property type="match status" value="2"/>
</dbReference>
<comment type="similarity">
    <text evidence="6">Belongs to the immunoglobulin superfamily. MyBP family.</text>
</comment>
<dbReference type="SMART" id="SM00060">
    <property type="entry name" value="FN3"/>
    <property type="match status" value="2"/>
</dbReference>
<evidence type="ECO:0000256" key="5">
    <source>
        <dbReference type="ARBA" id="ARBA00023319"/>
    </source>
</evidence>
<gene>
    <name evidence="13" type="ORF">GDO86_003326</name>
</gene>
<protein>
    <recommendedName>
        <fullName evidence="8">Myosin-binding protein H</fullName>
    </recommendedName>
    <alternativeName>
        <fullName evidence="9">H-protein</fullName>
    </alternativeName>
</protein>
<evidence type="ECO:0000256" key="4">
    <source>
        <dbReference type="ARBA" id="ARBA00023179"/>
    </source>
</evidence>
<keyword evidence="5" id="KW-0393">Immunoglobulin domain</keyword>
<dbReference type="InterPro" id="IPR050964">
    <property type="entry name" value="Striated_Muscle_Regulatory"/>
</dbReference>
<evidence type="ECO:0000256" key="3">
    <source>
        <dbReference type="ARBA" id="ARBA00022889"/>
    </source>
</evidence>
<feature type="domain" description="Ig-like" evidence="11">
    <location>
        <begin position="418"/>
        <end position="502"/>
    </location>
</feature>
<dbReference type="InterPro" id="IPR036179">
    <property type="entry name" value="Ig-like_dom_sf"/>
</dbReference>
<dbReference type="InterPro" id="IPR013098">
    <property type="entry name" value="Ig_I-set"/>
</dbReference>
<dbReference type="PANTHER" id="PTHR13817">
    <property type="entry name" value="TITIN"/>
    <property type="match status" value="1"/>
</dbReference>
<dbReference type="SMART" id="SM00408">
    <property type="entry name" value="IGc2"/>
    <property type="match status" value="2"/>
</dbReference>
<dbReference type="PROSITE" id="PS50853">
    <property type="entry name" value="FN3"/>
    <property type="match status" value="2"/>
</dbReference>
<feature type="compositionally biased region" description="Pro residues" evidence="10">
    <location>
        <begin position="32"/>
        <end position="54"/>
    </location>
</feature>
<evidence type="ECO:0000256" key="9">
    <source>
        <dbReference type="ARBA" id="ARBA00078133"/>
    </source>
</evidence>
<feature type="domain" description="Ig-like" evidence="11">
    <location>
        <begin position="208"/>
        <end position="296"/>
    </location>
</feature>
<dbReference type="Pfam" id="PF07679">
    <property type="entry name" value="I-set"/>
    <property type="match status" value="2"/>
</dbReference>